<feature type="compositionally biased region" description="Polar residues" evidence="1">
    <location>
        <begin position="702"/>
        <end position="715"/>
    </location>
</feature>
<feature type="compositionally biased region" description="Basic residues" evidence="1">
    <location>
        <begin position="935"/>
        <end position="949"/>
    </location>
</feature>
<feature type="compositionally biased region" description="Low complexity" evidence="1">
    <location>
        <begin position="100"/>
        <end position="114"/>
    </location>
</feature>
<feature type="region of interest" description="Disordered" evidence="1">
    <location>
        <begin position="930"/>
        <end position="964"/>
    </location>
</feature>
<protein>
    <submittedName>
        <fullName evidence="2">Uncharacterized protein</fullName>
    </submittedName>
</protein>
<feature type="compositionally biased region" description="Basic and acidic residues" evidence="1">
    <location>
        <begin position="1249"/>
        <end position="1261"/>
    </location>
</feature>
<gene>
    <name evidence="2" type="ORF">TASIC1_0012014900</name>
</gene>
<feature type="compositionally biased region" description="Pro residues" evidence="1">
    <location>
        <begin position="687"/>
        <end position="698"/>
    </location>
</feature>
<feature type="region of interest" description="Disordered" evidence="1">
    <location>
        <begin position="129"/>
        <end position="161"/>
    </location>
</feature>
<organism evidence="2 3">
    <name type="scientific">Trichoderma asperellum</name>
    <name type="common">Filamentous fungus</name>
    <dbReference type="NCBI Taxonomy" id="101201"/>
    <lineage>
        <taxon>Eukaryota</taxon>
        <taxon>Fungi</taxon>
        <taxon>Dikarya</taxon>
        <taxon>Ascomycota</taxon>
        <taxon>Pezizomycotina</taxon>
        <taxon>Sordariomycetes</taxon>
        <taxon>Hypocreomycetidae</taxon>
        <taxon>Hypocreales</taxon>
        <taxon>Hypocreaceae</taxon>
        <taxon>Trichoderma</taxon>
    </lineage>
</organism>
<feature type="region of interest" description="Disordered" evidence="1">
    <location>
        <begin position="178"/>
        <end position="367"/>
    </location>
</feature>
<reference evidence="2 3" key="1">
    <citation type="submission" date="2020-07" db="EMBL/GenBank/DDBJ databases">
        <title>Trichoderma asperellum IC-1 whole genome shotgun sequence.</title>
        <authorList>
            <person name="Kanamasa S."/>
            <person name="Takahashi H."/>
        </authorList>
    </citation>
    <scope>NUCLEOTIDE SEQUENCE [LARGE SCALE GENOMIC DNA]</scope>
    <source>
        <strain evidence="2 3">IC-1</strain>
    </source>
</reference>
<feature type="region of interest" description="Disordered" evidence="1">
    <location>
        <begin position="1245"/>
        <end position="1281"/>
    </location>
</feature>
<feature type="compositionally biased region" description="Low complexity" evidence="1">
    <location>
        <begin position="146"/>
        <end position="161"/>
    </location>
</feature>
<feature type="region of interest" description="Disordered" evidence="1">
    <location>
        <begin position="978"/>
        <end position="1025"/>
    </location>
</feature>
<feature type="compositionally biased region" description="Low complexity" evidence="1">
    <location>
        <begin position="669"/>
        <end position="686"/>
    </location>
</feature>
<accession>A0A6V8R4W3</accession>
<feature type="compositionally biased region" description="Polar residues" evidence="1">
    <location>
        <begin position="482"/>
        <end position="499"/>
    </location>
</feature>
<feature type="region of interest" description="Disordered" evidence="1">
    <location>
        <begin position="1"/>
        <end position="114"/>
    </location>
</feature>
<dbReference type="OrthoDB" id="5288142at2759"/>
<feature type="region of interest" description="Disordered" evidence="1">
    <location>
        <begin position="480"/>
        <end position="541"/>
    </location>
</feature>
<feature type="compositionally biased region" description="Low complexity" evidence="1">
    <location>
        <begin position="247"/>
        <end position="275"/>
    </location>
</feature>
<feature type="compositionally biased region" description="Polar residues" evidence="1">
    <location>
        <begin position="950"/>
        <end position="964"/>
    </location>
</feature>
<evidence type="ECO:0000313" key="2">
    <source>
        <dbReference type="EMBL" id="GFP59146.1"/>
    </source>
</evidence>
<dbReference type="EMBL" id="BLZH01000012">
    <property type="protein sequence ID" value="GFP59146.1"/>
    <property type="molecule type" value="Genomic_DNA"/>
</dbReference>
<feature type="region of interest" description="Disordered" evidence="1">
    <location>
        <begin position="669"/>
        <end position="725"/>
    </location>
</feature>
<sequence length="1488" mass="159068">MPGAAADAADAGADAEAAPAPAPVEGRGIADSHSSNTSNSNDESPDADGSSSTGTTIREAPASEPVPGPVPVQAQGQAQAPPPAQEAPVPASAPAPAPLSPLSTSSTATSPVSPTFLSVAGRVSTPLSLFVDSAPSSGGKQGKKLPTTSSPTSPSSESAAAIRQRYLAMSSPTAASAIAPRVAGQESKLSIAGTAAAEATERMRRGLRVDEAGNEAEMGEEEDEVDEAGWKEKSTGTGTAGPPLPWSPSANHGGSSSSSYSNNAASSSSAAAPVSLNRSSNNKHDTSRGIISAPLPQSPDDARATPGRHERPSNYGRDSDIASAAISTTVWSPASASSSSQPGLLRRSPAEDPPLHTGSVQPGTKLAHPKPILHIATDAEARNHHHSDLLTRSASTISNVAHLEATAERLSMTSSIDDAIRELHGELKRSDSRRSSILAARAASADEHSASSRLRRYPSNASSSAAAAARQKGYSPAAYVMSPTNSLTGRMRSGSNASTGRPEHDAINSILSRHGPGKSSVRSVRSAKPSLAEISESEPISLTQQVLDEAEHATDADADTDAEASARRMIEQDAVGGPHMDDFNEMLEGGFRSHRASNLVLVNPDLPPDHYDEADRPMTANSTNTFQVAQEAFDDFDGAHCETDTEDERFATADMGSRLQKREALPDMPLHQQQQQEQYQLQQQYQAPPPGQLPPHPPVAQEDTSQLRTPQQRSSGEFVRPQSYFDPQSGQQMLYYPARVPAMLNLPPKLSNKPKAADRNQRRSQLLSAMMQPKENKRKSIVPDLEQIALPDPLSGHRNSFAALSVADKLDDGDDDTATTPTPYFVEGPVPQSRDVSAPPSLDDLRRPQRLSKNNADKRKSNMDKLGTLPPHLRASVFFEQPSEIPEIEVKDGSAMATLDSILDASATAPVSAFTDHLYAGKLGNEVYGQEKKKENKKKAAAAAAKHKSQQLSTNTLGDASSKGSTIRLLTKRSKSSLLGIEANESEAGPSGAHDDSHDGADEEDEEEARREEEEPEEGIFDGMPTTLLGEIHLRKQRQKERVLNQGNMVPQRMRATLLEMDAVAEVQRKQRLKGRVNLAWEDQNVPAEQHLSDDEDVPLAVIAAMHDGAKNVLDLERPIGLMEAREMEENEPLSQRAARLQGRASAAFTAAKRQSNLSLGPTRMAEVQPAAGSPRIITPDGAVDDDARTTITATAASATASAEPLAEEIEEETLGARKRRLAESTLPRARPVSNAFSAELLSQFGDLEEPKDKEGDKSPNPEDETLGQRRRRLQAEREARAREMSYGNLTGERLAAYGNLTGEQANRLSRRVSMADMLSVHQLAEDPRIADQRRQQEEQMRITEQNARMAAMRAQMPTALALPGNARAGGFKGGLYNDGTGGLGIEAASRSTVALNTLHSRSFTNTGPRNHRATMMMPPQTAYGMQQSYSTLTGFHGAGMNQMASNPMYNTARNLYNSNGVIQLGTGMALPNGSLDRVERWRQGVFP</sequence>
<name>A0A6V8R4W3_TRIAP</name>
<feature type="compositionally biased region" description="Acidic residues" evidence="1">
    <location>
        <begin position="212"/>
        <end position="227"/>
    </location>
</feature>
<feature type="region of interest" description="Disordered" evidence="1">
    <location>
        <begin position="811"/>
        <end position="869"/>
    </location>
</feature>
<evidence type="ECO:0000313" key="3">
    <source>
        <dbReference type="Proteomes" id="UP000517252"/>
    </source>
</evidence>
<proteinExistence type="predicted"/>
<feature type="compositionally biased region" description="Pro residues" evidence="1">
    <location>
        <begin position="80"/>
        <end position="99"/>
    </location>
</feature>
<feature type="compositionally biased region" description="Basic and acidic residues" evidence="1">
    <location>
        <begin position="199"/>
        <end position="211"/>
    </location>
</feature>
<feature type="region of interest" description="Disordered" evidence="1">
    <location>
        <begin position="439"/>
        <end position="464"/>
    </location>
</feature>
<feature type="compositionally biased region" description="Low complexity" evidence="1">
    <location>
        <begin position="31"/>
        <end position="42"/>
    </location>
</feature>
<feature type="compositionally biased region" description="Low complexity" evidence="1">
    <location>
        <begin position="1"/>
        <end position="19"/>
    </location>
</feature>
<dbReference type="Proteomes" id="UP000517252">
    <property type="component" value="Unassembled WGS sequence"/>
</dbReference>
<comment type="caution">
    <text evidence="2">The sequence shown here is derived from an EMBL/GenBank/DDBJ whole genome shotgun (WGS) entry which is preliminary data.</text>
</comment>
<feature type="compositionally biased region" description="Basic and acidic residues" evidence="1">
    <location>
        <begin position="300"/>
        <end position="320"/>
    </location>
</feature>
<evidence type="ECO:0000256" key="1">
    <source>
        <dbReference type="SAM" id="MobiDB-lite"/>
    </source>
</evidence>